<keyword evidence="7" id="KW-1185">Reference proteome</keyword>
<gene>
    <name evidence="6" type="ORF">C8F04DRAFT_1222499</name>
</gene>
<evidence type="ECO:0000313" key="6">
    <source>
        <dbReference type="EMBL" id="KAJ7029875.1"/>
    </source>
</evidence>
<evidence type="ECO:0000256" key="1">
    <source>
        <dbReference type="ARBA" id="ARBA00004141"/>
    </source>
</evidence>
<evidence type="ECO:0000313" key="7">
    <source>
        <dbReference type="Proteomes" id="UP001218188"/>
    </source>
</evidence>
<dbReference type="EMBL" id="JARJCM010000096">
    <property type="protein sequence ID" value="KAJ7029875.1"/>
    <property type="molecule type" value="Genomic_DNA"/>
</dbReference>
<dbReference type="GO" id="GO:0000324">
    <property type="term" value="C:fungal-type vacuole"/>
    <property type="evidence" value="ECO:0007669"/>
    <property type="project" value="TreeGrafter"/>
</dbReference>
<feature type="transmembrane region" description="Helical" evidence="5">
    <location>
        <begin position="249"/>
        <end position="268"/>
    </location>
</feature>
<evidence type="ECO:0000256" key="2">
    <source>
        <dbReference type="ARBA" id="ARBA00022692"/>
    </source>
</evidence>
<dbReference type="GO" id="GO:0005886">
    <property type="term" value="C:plasma membrane"/>
    <property type="evidence" value="ECO:0007669"/>
    <property type="project" value="TreeGrafter"/>
</dbReference>
<dbReference type="Proteomes" id="UP001218188">
    <property type="component" value="Unassembled WGS sequence"/>
</dbReference>
<feature type="transmembrane region" description="Helical" evidence="5">
    <location>
        <begin position="90"/>
        <end position="113"/>
    </location>
</feature>
<accession>A0AAD6SP52</accession>
<dbReference type="PANTHER" id="PTHR31465:SF9">
    <property type="entry name" value="SPHINGOID LONG-CHAIN BASE TRANSPORTER RSB1"/>
    <property type="match status" value="1"/>
</dbReference>
<feature type="transmembrane region" description="Helical" evidence="5">
    <location>
        <begin position="214"/>
        <end position="234"/>
    </location>
</feature>
<dbReference type="AlphaFoldDB" id="A0AAD6SP52"/>
<dbReference type="InterPro" id="IPR007568">
    <property type="entry name" value="RTA1"/>
</dbReference>
<keyword evidence="4 5" id="KW-0472">Membrane</keyword>
<feature type="transmembrane region" description="Helical" evidence="5">
    <location>
        <begin position="52"/>
        <end position="70"/>
    </location>
</feature>
<evidence type="ECO:0000256" key="4">
    <source>
        <dbReference type="ARBA" id="ARBA00023136"/>
    </source>
</evidence>
<name>A0AAD6SP52_9AGAR</name>
<keyword evidence="2 5" id="KW-0812">Transmembrane</keyword>
<feature type="transmembrane region" description="Helical" evidence="5">
    <location>
        <begin position="27"/>
        <end position="45"/>
    </location>
</feature>
<comment type="caution">
    <text evidence="6">The sequence shown here is derived from an EMBL/GenBank/DDBJ whole genome shotgun (WGS) entry which is preliminary data.</text>
</comment>
<feature type="transmembrane region" description="Helical" evidence="5">
    <location>
        <begin position="125"/>
        <end position="144"/>
    </location>
</feature>
<comment type="subcellular location">
    <subcellularLocation>
        <location evidence="1">Membrane</location>
        <topology evidence="1">Multi-pass membrane protein</topology>
    </subcellularLocation>
</comment>
<keyword evidence="3 5" id="KW-1133">Transmembrane helix</keyword>
<organism evidence="6 7">
    <name type="scientific">Mycena alexandri</name>
    <dbReference type="NCBI Taxonomy" id="1745969"/>
    <lineage>
        <taxon>Eukaryota</taxon>
        <taxon>Fungi</taxon>
        <taxon>Dikarya</taxon>
        <taxon>Basidiomycota</taxon>
        <taxon>Agaricomycotina</taxon>
        <taxon>Agaricomycetes</taxon>
        <taxon>Agaricomycetidae</taxon>
        <taxon>Agaricales</taxon>
        <taxon>Marasmiineae</taxon>
        <taxon>Mycenaceae</taxon>
        <taxon>Mycena</taxon>
    </lineage>
</organism>
<reference evidence="6" key="1">
    <citation type="submission" date="2023-03" db="EMBL/GenBank/DDBJ databases">
        <title>Massive genome expansion in bonnet fungi (Mycena s.s.) driven by repeated elements and novel gene families across ecological guilds.</title>
        <authorList>
            <consortium name="Lawrence Berkeley National Laboratory"/>
            <person name="Harder C.B."/>
            <person name="Miyauchi S."/>
            <person name="Viragh M."/>
            <person name="Kuo A."/>
            <person name="Thoen E."/>
            <person name="Andreopoulos B."/>
            <person name="Lu D."/>
            <person name="Skrede I."/>
            <person name="Drula E."/>
            <person name="Henrissat B."/>
            <person name="Morin E."/>
            <person name="Kohler A."/>
            <person name="Barry K."/>
            <person name="LaButti K."/>
            <person name="Morin E."/>
            <person name="Salamov A."/>
            <person name="Lipzen A."/>
            <person name="Mereny Z."/>
            <person name="Hegedus B."/>
            <person name="Baldrian P."/>
            <person name="Stursova M."/>
            <person name="Weitz H."/>
            <person name="Taylor A."/>
            <person name="Grigoriev I.V."/>
            <person name="Nagy L.G."/>
            <person name="Martin F."/>
            <person name="Kauserud H."/>
        </authorList>
    </citation>
    <scope>NUCLEOTIDE SEQUENCE</scope>
    <source>
        <strain evidence="6">CBHHK200</strain>
    </source>
</reference>
<dbReference type="PANTHER" id="PTHR31465">
    <property type="entry name" value="PROTEIN RTA1-RELATED"/>
    <property type="match status" value="1"/>
</dbReference>
<proteinExistence type="predicted"/>
<dbReference type="Pfam" id="PF04479">
    <property type="entry name" value="RTA1"/>
    <property type="match status" value="1"/>
</dbReference>
<evidence type="ECO:0000256" key="3">
    <source>
        <dbReference type="ARBA" id="ARBA00022989"/>
    </source>
</evidence>
<feature type="transmembrane region" description="Helical" evidence="5">
    <location>
        <begin position="164"/>
        <end position="184"/>
    </location>
</feature>
<sequence length="304" mass="33421">MPALDITHARPSTSLADSQYGYVPHEYVAVLFIALFGLSTILHIGQAAHYRMWWLFPTVCLCGIGEIIGWSGRLWSSFSPSLHTPFMIQVISTVISPTPLIAVNFVLLAWIITKLGPAYARLAPTTYTIIFVCSDILALLVQAAGGSIAAGAHDLHGAQVGAHIMLGGIVFQFTALITYCYLAADFLIRFANDRPVYLPRTSGRPLLDMRTKRMIFALSFSTLVLFIRSIYRIVELGSGWHGRIMHTEVYFNVLDGAMVLLAMLTFNFDHPGALLGPHKPEAPAEYGAKLEDVSTQMGTETVDF</sequence>
<evidence type="ECO:0000256" key="5">
    <source>
        <dbReference type="SAM" id="Phobius"/>
    </source>
</evidence>
<protein>
    <submittedName>
        <fullName evidence="6">RTA1-like protein</fullName>
    </submittedName>
</protein>